<evidence type="ECO:0000313" key="2">
    <source>
        <dbReference type="EMBL" id="OUC98929.1"/>
    </source>
</evidence>
<accession>A0A243RV89</accession>
<feature type="compositionally biased region" description="Polar residues" evidence="1">
    <location>
        <begin position="39"/>
        <end position="50"/>
    </location>
</feature>
<reference evidence="2 3" key="1">
    <citation type="submission" date="2017-05" db="EMBL/GenBank/DDBJ databases">
        <title>Biotechnological potential of actinobacteria isolated from South African environments.</title>
        <authorList>
            <person name="Le Roes-Hill M."/>
            <person name="Prins A."/>
            <person name="Durrell K.A."/>
        </authorList>
    </citation>
    <scope>NUCLEOTIDE SEQUENCE [LARGE SCALE GENOMIC DNA]</scope>
    <source>
        <strain evidence="2">M26</strain>
    </source>
</reference>
<proteinExistence type="predicted"/>
<keyword evidence="3" id="KW-1185">Reference proteome</keyword>
<dbReference type="EMBL" id="NGFP01000014">
    <property type="protein sequence ID" value="OUC98929.1"/>
    <property type="molecule type" value="Genomic_DNA"/>
</dbReference>
<feature type="region of interest" description="Disordered" evidence="1">
    <location>
        <begin position="21"/>
        <end position="63"/>
    </location>
</feature>
<comment type="caution">
    <text evidence="2">The sequence shown here is derived from an EMBL/GenBank/DDBJ whole genome shotgun (WGS) entry which is preliminary data.</text>
</comment>
<name>A0A243RV89_9ACTN</name>
<protein>
    <submittedName>
        <fullName evidence="2">Uncharacterized protein</fullName>
    </submittedName>
</protein>
<dbReference type="Proteomes" id="UP000194761">
    <property type="component" value="Unassembled WGS sequence"/>
</dbReference>
<sequence length="63" mass="6952">MALEGERTVASVAREFGINPTILEPPAPALGTRLPAAPRSTQRIPFNPSSRIGYDHKHFARKR</sequence>
<evidence type="ECO:0000256" key="1">
    <source>
        <dbReference type="SAM" id="MobiDB-lite"/>
    </source>
</evidence>
<organism evidence="2 3">
    <name type="scientific">Streptosporangium minutum</name>
    <dbReference type="NCBI Taxonomy" id="569862"/>
    <lineage>
        <taxon>Bacteria</taxon>
        <taxon>Bacillati</taxon>
        <taxon>Actinomycetota</taxon>
        <taxon>Actinomycetes</taxon>
        <taxon>Streptosporangiales</taxon>
        <taxon>Streptosporangiaceae</taxon>
        <taxon>Streptosporangium</taxon>
    </lineage>
</organism>
<dbReference type="AlphaFoldDB" id="A0A243RV89"/>
<gene>
    <name evidence="2" type="ORF">CA984_05340</name>
</gene>
<evidence type="ECO:0000313" key="3">
    <source>
        <dbReference type="Proteomes" id="UP000194761"/>
    </source>
</evidence>